<proteinExistence type="predicted"/>
<dbReference type="Pfam" id="PF13830">
    <property type="entry name" value="DUF4192"/>
    <property type="match status" value="2"/>
</dbReference>
<dbReference type="RefSeq" id="WP_225565642.1">
    <property type="nucleotide sequence ID" value="NZ_JAIXCQ010000007.1"/>
</dbReference>
<name>A0ABS7ZFS5_9MICO</name>
<feature type="region of interest" description="Disordered" evidence="1">
    <location>
        <begin position="313"/>
        <end position="334"/>
    </location>
</feature>
<comment type="caution">
    <text evidence="2">The sequence shown here is derived from an EMBL/GenBank/DDBJ whole genome shotgun (WGS) entry which is preliminary data.</text>
</comment>
<dbReference type="InterPro" id="IPR025447">
    <property type="entry name" value="DUF4192"/>
</dbReference>
<sequence length="439" mass="44976">MHPTVVAQFPDPHDPGPGAPPGGVEPAVRVRTTRDLVAAVPALLGYRPQESLTVVCVTGAGTVGLVARVGLDDLAAERAASAGSHPPAALGVRDRLVPAVRGVGTVTLVAVVHSARDRRAVRRVVAPVLDGLDAVCDVDPWHVAPTGYRGLDCEDPSCCPPDGHPTAGLEHGAVNAALVVAGRTVAPSWEEAHRIVRAPEALRSRAARAASRAARAAADRREDAGGGTGTDAVHGPPGSRESRRRTAGLDLWHDLLRHAAVALRAEPGGTPELGPARLGRLAAALADVAVRDAVLLSLIPGADDVARRTAARRPASPVGVARDESAGAGGAESGDVEVATARAIARVVDPRVAVAPDPGTAAAARAVLEQVVAHVPRRWHAPPLTLLGVLAWWQGDGGLAMRRTSAAIEADAQHRLAVLLRGVLAAAVPPGWVRARGVG</sequence>
<evidence type="ECO:0000256" key="1">
    <source>
        <dbReference type="SAM" id="MobiDB-lite"/>
    </source>
</evidence>
<organism evidence="2 3">
    <name type="scientific">Isoptericola luteus</name>
    <dbReference type="NCBI Taxonomy" id="2879484"/>
    <lineage>
        <taxon>Bacteria</taxon>
        <taxon>Bacillati</taxon>
        <taxon>Actinomycetota</taxon>
        <taxon>Actinomycetes</taxon>
        <taxon>Micrococcales</taxon>
        <taxon>Promicromonosporaceae</taxon>
        <taxon>Isoptericola</taxon>
    </lineage>
</organism>
<reference evidence="2 3" key="1">
    <citation type="submission" date="2021-09" db="EMBL/GenBank/DDBJ databases">
        <title>Isoptericola luteus sp. nov., a novel bacterium isolated from Harbin, the capital city of Heilongjiang province.</title>
        <authorList>
            <person name="Li J."/>
        </authorList>
    </citation>
    <scope>NUCLEOTIDE SEQUENCE [LARGE SCALE GENOMIC DNA]</scope>
    <source>
        <strain evidence="2 3">NEAU-Y5</strain>
    </source>
</reference>
<dbReference type="Proteomes" id="UP001319870">
    <property type="component" value="Unassembled WGS sequence"/>
</dbReference>
<protein>
    <submittedName>
        <fullName evidence="2">DUF4192 domain-containing protein</fullName>
    </submittedName>
</protein>
<gene>
    <name evidence="2" type="ORF">LEP48_10990</name>
</gene>
<feature type="region of interest" description="Disordered" evidence="1">
    <location>
        <begin position="212"/>
        <end position="244"/>
    </location>
</feature>
<keyword evidence="3" id="KW-1185">Reference proteome</keyword>
<dbReference type="EMBL" id="JAIXCQ010000007">
    <property type="protein sequence ID" value="MCA5893873.1"/>
    <property type="molecule type" value="Genomic_DNA"/>
</dbReference>
<feature type="region of interest" description="Disordered" evidence="1">
    <location>
        <begin position="1"/>
        <end position="26"/>
    </location>
</feature>
<evidence type="ECO:0000313" key="3">
    <source>
        <dbReference type="Proteomes" id="UP001319870"/>
    </source>
</evidence>
<evidence type="ECO:0000313" key="2">
    <source>
        <dbReference type="EMBL" id="MCA5893873.1"/>
    </source>
</evidence>
<accession>A0ABS7ZFS5</accession>